<dbReference type="EMBL" id="JAENHL010000007">
    <property type="protein sequence ID" value="MBK1868472.1"/>
    <property type="molecule type" value="Genomic_DNA"/>
</dbReference>
<comment type="caution">
    <text evidence="1">The sequence shown here is derived from an EMBL/GenBank/DDBJ whole genome shotgun (WGS) entry which is preliminary data.</text>
</comment>
<accession>A0ACC5R7B8</accession>
<sequence length="213" mass="23318">MSFIETYTPLLLSGLWATIRICFLATLLALPLGLGVTLLLRRPGRALPALARLYVEVMRGTPILVVLFLLYYGGPSIGLVLEAEPVGILGLGLYGAGYFAEIFRAGLQSIPQGQREAARMLGIPSWRILLRIELPQMLRLVTPPVINQIIVLIKESAALSIITVAELTKIGAQIANETFAVIEPYLAVALLYWLLIELIALAGHWLERKAKHG</sequence>
<evidence type="ECO:0000313" key="1">
    <source>
        <dbReference type="EMBL" id="MBK1868472.1"/>
    </source>
</evidence>
<proteinExistence type="predicted"/>
<protein>
    <submittedName>
        <fullName evidence="1">Amino acid ABC transporter permease</fullName>
    </submittedName>
</protein>
<gene>
    <name evidence="1" type="ORF">JHL16_19110</name>
</gene>
<name>A0ACC5R7B8_9HYPH</name>
<dbReference type="Proteomes" id="UP000616151">
    <property type="component" value="Unassembled WGS sequence"/>
</dbReference>
<organism evidence="1 2">
    <name type="scientific">Taklimakanibacter albus</name>
    <dbReference type="NCBI Taxonomy" id="2800327"/>
    <lineage>
        <taxon>Bacteria</taxon>
        <taxon>Pseudomonadati</taxon>
        <taxon>Pseudomonadota</taxon>
        <taxon>Alphaproteobacteria</taxon>
        <taxon>Hyphomicrobiales</taxon>
        <taxon>Aestuariivirgaceae</taxon>
        <taxon>Taklimakanibacter</taxon>
    </lineage>
</organism>
<evidence type="ECO:0000313" key="2">
    <source>
        <dbReference type="Proteomes" id="UP000616151"/>
    </source>
</evidence>
<keyword evidence="2" id="KW-1185">Reference proteome</keyword>
<reference evidence="1" key="1">
    <citation type="submission" date="2021-01" db="EMBL/GenBank/DDBJ databases">
        <authorList>
            <person name="Sun Q."/>
        </authorList>
    </citation>
    <scope>NUCLEOTIDE SEQUENCE</scope>
    <source>
        <strain evidence="1">YIM B02566</strain>
    </source>
</reference>